<organism evidence="2 3">
    <name type="scientific">Pseudomonas paraeruginosa</name>
    <dbReference type="NCBI Taxonomy" id="2994495"/>
    <lineage>
        <taxon>Bacteria</taxon>
        <taxon>Pseudomonadati</taxon>
        <taxon>Pseudomonadota</taxon>
        <taxon>Gammaproteobacteria</taxon>
        <taxon>Pseudomonadales</taxon>
        <taxon>Pseudomonadaceae</taxon>
        <taxon>Pseudomonas</taxon>
    </lineage>
</organism>
<name>A0A2R3IN11_9PSED</name>
<protein>
    <submittedName>
        <fullName evidence="2">Uncharacterized protein</fullName>
    </submittedName>
</protein>
<keyword evidence="1" id="KW-1133">Transmembrane helix</keyword>
<accession>A0A2R3IN11</accession>
<dbReference type="AlphaFoldDB" id="A0A2R3IN11"/>
<keyword evidence="1" id="KW-0812">Transmembrane</keyword>
<reference evidence="2 3" key="1">
    <citation type="submission" date="2018-02" db="EMBL/GenBank/DDBJ databases">
        <title>FDA/CDC Antimicrobial Resistant Isolate Bank Genome Sequencing.</title>
        <authorList>
            <person name="Benahmed F.H."/>
            <person name="Lutgring J.D."/>
            <person name="Yoo B."/>
            <person name="Machado M."/>
            <person name="Brown A."/>
            <person name="McAllister G."/>
            <person name="Perry A."/>
            <person name="Halpin A.L."/>
            <person name="Vavikolanu K."/>
            <person name="Ott S."/>
            <person name="Zhao X."/>
            <person name="Tallon L.J."/>
            <person name="Sadzewicz L."/>
            <person name="Aluvathingal J."/>
            <person name="Nadendla S."/>
            <person name="Voskania-kordi A."/>
            <person name="Simonyan V."/>
            <person name="Patel J."/>
            <person name="Shawar R.M."/>
        </authorList>
    </citation>
    <scope>NUCLEOTIDE SEQUENCE [LARGE SCALE GENOMIC DNA]</scope>
    <source>
        <strain evidence="2 3">AR_0356</strain>
    </source>
</reference>
<gene>
    <name evidence="2" type="ORF">CSB93_0094</name>
</gene>
<evidence type="ECO:0000313" key="2">
    <source>
        <dbReference type="EMBL" id="AVK03318.1"/>
    </source>
</evidence>
<evidence type="ECO:0000313" key="3">
    <source>
        <dbReference type="Proteomes" id="UP000238390"/>
    </source>
</evidence>
<feature type="transmembrane region" description="Helical" evidence="1">
    <location>
        <begin position="20"/>
        <end position="35"/>
    </location>
</feature>
<sequence length="38" mass="4893">MILKMNKFFIAIRRRTRWRDAWLFLYIFISIFILKDKK</sequence>
<keyword evidence="3" id="KW-1185">Reference proteome</keyword>
<dbReference type="EMBL" id="CP027169">
    <property type="protein sequence ID" value="AVK03318.1"/>
    <property type="molecule type" value="Genomic_DNA"/>
</dbReference>
<proteinExistence type="predicted"/>
<evidence type="ECO:0000256" key="1">
    <source>
        <dbReference type="SAM" id="Phobius"/>
    </source>
</evidence>
<dbReference type="Proteomes" id="UP000238390">
    <property type="component" value="Chromosome"/>
</dbReference>
<keyword evidence="1" id="KW-0472">Membrane</keyword>